<dbReference type="HOGENOM" id="CLU_2018312_0_0_1"/>
<dbReference type="SUPFAM" id="SSF56235">
    <property type="entry name" value="N-terminal nucleophile aminohydrolases (Ntn hydrolases)"/>
    <property type="match status" value="1"/>
</dbReference>
<sequence length="123" mass="13943">MMPQTDTCKFGLVDYCGGLAVLPDRYAHNSPAKVQGGLSVAVPGELLGLHEAWKKHGRLPWKELVKPAIALAEIGFRVSPFLSFEMEQSEDAIRRDPGLREKHERWNTTVDWRYMSTLNLRAH</sequence>
<dbReference type="InterPro" id="IPR029055">
    <property type="entry name" value="Ntn_hydrolases_N"/>
</dbReference>
<dbReference type="GO" id="GO:0036374">
    <property type="term" value="F:glutathione hydrolase activity"/>
    <property type="evidence" value="ECO:0007669"/>
    <property type="project" value="InterPro"/>
</dbReference>
<name>W1NTG0_AMBTC</name>
<dbReference type="AlphaFoldDB" id="W1NTG0"/>
<accession>W1NTG0</accession>
<gene>
    <name evidence="1" type="ORF">AMTR_s00072p00122060</name>
</gene>
<dbReference type="Gramene" id="ERM98430">
    <property type="protein sequence ID" value="ERM98430"/>
    <property type="gene ID" value="AMTR_s00072p00122060"/>
</dbReference>
<dbReference type="InterPro" id="IPR000101">
    <property type="entry name" value="GGT_peptidase"/>
</dbReference>
<evidence type="ECO:0000313" key="2">
    <source>
        <dbReference type="Proteomes" id="UP000017836"/>
    </source>
</evidence>
<reference evidence="2" key="1">
    <citation type="journal article" date="2013" name="Science">
        <title>The Amborella genome and the evolution of flowering plants.</title>
        <authorList>
            <consortium name="Amborella Genome Project"/>
        </authorList>
    </citation>
    <scope>NUCLEOTIDE SEQUENCE [LARGE SCALE GENOMIC DNA]</scope>
</reference>
<dbReference type="PRINTS" id="PR01210">
    <property type="entry name" value="GGTRANSPTASE"/>
</dbReference>
<organism evidence="1 2">
    <name type="scientific">Amborella trichopoda</name>
    <dbReference type="NCBI Taxonomy" id="13333"/>
    <lineage>
        <taxon>Eukaryota</taxon>
        <taxon>Viridiplantae</taxon>
        <taxon>Streptophyta</taxon>
        <taxon>Embryophyta</taxon>
        <taxon>Tracheophyta</taxon>
        <taxon>Spermatophyta</taxon>
        <taxon>Magnoliopsida</taxon>
        <taxon>Amborellales</taxon>
        <taxon>Amborellaceae</taxon>
        <taxon>Amborella</taxon>
    </lineage>
</organism>
<protein>
    <submittedName>
        <fullName evidence="1">Uncharacterized protein</fullName>
    </submittedName>
</protein>
<dbReference type="EMBL" id="KI395332">
    <property type="protein sequence ID" value="ERM98430.1"/>
    <property type="molecule type" value="Genomic_DNA"/>
</dbReference>
<proteinExistence type="predicted"/>
<dbReference type="PANTHER" id="PTHR11686">
    <property type="entry name" value="GAMMA GLUTAMYL TRANSPEPTIDASE"/>
    <property type="match status" value="1"/>
</dbReference>
<dbReference type="Pfam" id="PF01019">
    <property type="entry name" value="G_glu_transpept"/>
    <property type="match status" value="1"/>
</dbReference>
<evidence type="ECO:0000313" key="1">
    <source>
        <dbReference type="EMBL" id="ERM98430.1"/>
    </source>
</evidence>
<dbReference type="GO" id="GO:0006751">
    <property type="term" value="P:glutathione catabolic process"/>
    <property type="evidence" value="ECO:0007669"/>
    <property type="project" value="InterPro"/>
</dbReference>
<dbReference type="eggNOG" id="KOG2410">
    <property type="taxonomic scope" value="Eukaryota"/>
</dbReference>
<dbReference type="PANTHER" id="PTHR11686:SF34">
    <property type="entry name" value="GLUTATHIONE HYDROLASE 1-RELATED"/>
    <property type="match status" value="1"/>
</dbReference>
<keyword evidence="2" id="KW-1185">Reference proteome</keyword>
<dbReference type="Proteomes" id="UP000017836">
    <property type="component" value="Unassembled WGS sequence"/>
</dbReference>